<feature type="transmembrane region" description="Helical" evidence="2">
    <location>
        <begin position="92"/>
        <end position="112"/>
    </location>
</feature>
<evidence type="ECO:0000256" key="3">
    <source>
        <dbReference type="SAM" id="SignalP"/>
    </source>
</evidence>
<gene>
    <name evidence="4" type="ORF">DERP_002797</name>
</gene>
<keyword evidence="3" id="KW-0732">Signal</keyword>
<dbReference type="Proteomes" id="UP000887458">
    <property type="component" value="Unassembled WGS sequence"/>
</dbReference>
<evidence type="ECO:0000313" key="5">
    <source>
        <dbReference type="Proteomes" id="UP000887458"/>
    </source>
</evidence>
<dbReference type="EMBL" id="NJHN03000008">
    <property type="protein sequence ID" value="KAH9426698.1"/>
    <property type="molecule type" value="Genomic_DNA"/>
</dbReference>
<feature type="region of interest" description="Disordered" evidence="1">
    <location>
        <begin position="25"/>
        <end position="56"/>
    </location>
</feature>
<proteinExistence type="predicted"/>
<evidence type="ECO:0000313" key="4">
    <source>
        <dbReference type="EMBL" id="KAH9426698.1"/>
    </source>
</evidence>
<feature type="compositionally biased region" description="Gly residues" evidence="1">
    <location>
        <begin position="29"/>
        <end position="56"/>
    </location>
</feature>
<evidence type="ECO:0000256" key="1">
    <source>
        <dbReference type="SAM" id="MobiDB-lite"/>
    </source>
</evidence>
<feature type="chain" id="PRO_5046694547" evidence="3">
    <location>
        <begin position="24"/>
        <end position="201"/>
    </location>
</feature>
<feature type="signal peptide" evidence="3">
    <location>
        <begin position="1"/>
        <end position="23"/>
    </location>
</feature>
<comment type="caution">
    <text evidence="4">The sequence shown here is derived from an EMBL/GenBank/DDBJ whole genome shotgun (WGS) entry which is preliminary data.</text>
</comment>
<accession>A0ABQ8JVQ8</accession>
<protein>
    <submittedName>
        <fullName evidence="4">Uncharacterized protein</fullName>
    </submittedName>
</protein>
<feature type="transmembrane region" description="Helical" evidence="2">
    <location>
        <begin position="132"/>
        <end position="152"/>
    </location>
</feature>
<keyword evidence="2" id="KW-0472">Membrane</keyword>
<evidence type="ECO:0000256" key="2">
    <source>
        <dbReference type="SAM" id="Phobius"/>
    </source>
</evidence>
<keyword evidence="2" id="KW-0812">Transmembrane</keyword>
<organism evidence="4 5">
    <name type="scientific">Dermatophagoides pteronyssinus</name>
    <name type="common">European house dust mite</name>
    <dbReference type="NCBI Taxonomy" id="6956"/>
    <lineage>
        <taxon>Eukaryota</taxon>
        <taxon>Metazoa</taxon>
        <taxon>Ecdysozoa</taxon>
        <taxon>Arthropoda</taxon>
        <taxon>Chelicerata</taxon>
        <taxon>Arachnida</taxon>
        <taxon>Acari</taxon>
        <taxon>Acariformes</taxon>
        <taxon>Sarcoptiformes</taxon>
        <taxon>Astigmata</taxon>
        <taxon>Psoroptidia</taxon>
        <taxon>Analgoidea</taxon>
        <taxon>Pyroglyphidae</taxon>
        <taxon>Dermatophagoidinae</taxon>
        <taxon>Dermatophagoides</taxon>
    </lineage>
</organism>
<sequence>MKILSISLLLIVILALIAPLAMAQRGGRRGGGGRGGGRGFGRGRGGGGGRGGGFRGGRGGGGRFRVEFSLSIRLIADRKLNFFLMNLCLLDINALSICIYVFPNIFVSYLFFNSITRQQQPKKNMNSLRNYILWLTIILFSLFIISTFGYIINQGTCAGIGEVCGGFRGVTCCNPDYFCDHSLGTGGHCNLESNSNLLTIG</sequence>
<keyword evidence="2" id="KW-1133">Transmembrane helix</keyword>
<keyword evidence="5" id="KW-1185">Reference proteome</keyword>
<name>A0ABQ8JVQ8_DERPT</name>
<reference evidence="4 5" key="2">
    <citation type="journal article" date="2022" name="Mol. Biol. Evol.">
        <title>Comparative Genomics Reveals Insights into the Divergent Evolution of Astigmatic Mites and Household Pest Adaptations.</title>
        <authorList>
            <person name="Xiong Q."/>
            <person name="Wan A.T."/>
            <person name="Liu X."/>
            <person name="Fung C.S."/>
            <person name="Xiao X."/>
            <person name="Malainual N."/>
            <person name="Hou J."/>
            <person name="Wang L."/>
            <person name="Wang M."/>
            <person name="Yang K.Y."/>
            <person name="Cui Y."/>
            <person name="Leung E.L."/>
            <person name="Nong W."/>
            <person name="Shin S.K."/>
            <person name="Au S.W."/>
            <person name="Jeong K.Y."/>
            <person name="Chew F.T."/>
            <person name="Hui J.H."/>
            <person name="Leung T.F."/>
            <person name="Tungtrongchitr A."/>
            <person name="Zhong N."/>
            <person name="Liu Z."/>
            <person name="Tsui S.K."/>
        </authorList>
    </citation>
    <scope>NUCLEOTIDE SEQUENCE [LARGE SCALE GENOMIC DNA]</scope>
    <source>
        <strain evidence="4">Derp</strain>
    </source>
</reference>
<reference evidence="4 5" key="1">
    <citation type="journal article" date="2018" name="J. Allergy Clin. Immunol.">
        <title>High-quality assembly of Dermatophagoides pteronyssinus genome and transcriptome reveals a wide range of novel allergens.</title>
        <authorList>
            <person name="Liu X.Y."/>
            <person name="Yang K.Y."/>
            <person name="Wang M.Q."/>
            <person name="Kwok J.S."/>
            <person name="Zeng X."/>
            <person name="Yang Z."/>
            <person name="Xiao X.J."/>
            <person name="Lau C.P."/>
            <person name="Li Y."/>
            <person name="Huang Z.M."/>
            <person name="Ba J.G."/>
            <person name="Yim A.K."/>
            <person name="Ouyang C.Y."/>
            <person name="Ngai S.M."/>
            <person name="Chan T.F."/>
            <person name="Leung E.L."/>
            <person name="Liu L."/>
            <person name="Liu Z.G."/>
            <person name="Tsui S.K."/>
        </authorList>
    </citation>
    <scope>NUCLEOTIDE SEQUENCE [LARGE SCALE GENOMIC DNA]</scope>
    <source>
        <strain evidence="4">Derp</strain>
    </source>
</reference>